<organism evidence="4 5">
    <name type="scientific">Miscanthus lutarioriparius</name>
    <dbReference type="NCBI Taxonomy" id="422564"/>
    <lineage>
        <taxon>Eukaryota</taxon>
        <taxon>Viridiplantae</taxon>
        <taxon>Streptophyta</taxon>
        <taxon>Embryophyta</taxon>
        <taxon>Tracheophyta</taxon>
        <taxon>Spermatophyta</taxon>
        <taxon>Magnoliopsida</taxon>
        <taxon>Liliopsida</taxon>
        <taxon>Poales</taxon>
        <taxon>Poaceae</taxon>
        <taxon>PACMAD clade</taxon>
        <taxon>Panicoideae</taxon>
        <taxon>Andropogonodae</taxon>
        <taxon>Andropogoneae</taxon>
        <taxon>Saccharinae</taxon>
        <taxon>Miscanthus</taxon>
    </lineage>
</organism>
<evidence type="ECO:0000313" key="5">
    <source>
        <dbReference type="Proteomes" id="UP000604825"/>
    </source>
</evidence>
<accession>A0A811SBV8</accession>
<proteinExistence type="predicted"/>
<keyword evidence="1" id="KW-0677">Repeat</keyword>
<dbReference type="OrthoDB" id="1676350at2759"/>
<dbReference type="AlphaFoldDB" id="A0A811SBV8"/>
<gene>
    <name evidence="4" type="ORF">NCGR_LOCUS63802</name>
</gene>
<sequence>MYMPQDIFADFWKRWNEFEALHGEESTFREMLRLKRTVRMAAHAIVEAKAEIATLKRPCAGQQVEDSGMMQPESKRMRIA</sequence>
<name>A0A811SBV8_9POAL</name>
<keyword evidence="5" id="KW-1185">Reference proteome</keyword>
<evidence type="ECO:0000256" key="2">
    <source>
        <dbReference type="SAM" id="MobiDB-lite"/>
    </source>
</evidence>
<comment type="caution">
    <text evidence="4">The sequence shown here is derived from an EMBL/GenBank/DDBJ whole genome shotgun (WGS) entry which is preliminary data.</text>
</comment>
<reference evidence="4" key="1">
    <citation type="submission" date="2020-10" db="EMBL/GenBank/DDBJ databases">
        <authorList>
            <person name="Han B."/>
            <person name="Lu T."/>
            <person name="Zhao Q."/>
            <person name="Huang X."/>
            <person name="Zhao Y."/>
        </authorList>
    </citation>
    <scope>NUCLEOTIDE SEQUENCE</scope>
</reference>
<dbReference type="Proteomes" id="UP000604825">
    <property type="component" value="Unassembled WGS sequence"/>
</dbReference>
<feature type="region of interest" description="Disordered" evidence="2">
    <location>
        <begin position="61"/>
        <end position="80"/>
    </location>
</feature>
<dbReference type="Pfam" id="PF23231">
    <property type="entry name" value="HAT_Syf1_CNRKL1_C"/>
    <property type="match status" value="1"/>
</dbReference>
<dbReference type="EMBL" id="CAJGYO010000019">
    <property type="protein sequence ID" value="CAD6339704.1"/>
    <property type="molecule type" value="Genomic_DNA"/>
</dbReference>
<evidence type="ECO:0000256" key="1">
    <source>
        <dbReference type="ARBA" id="ARBA00022737"/>
    </source>
</evidence>
<protein>
    <recommendedName>
        <fullName evidence="3">Pre-mRNA-splicing factor Syf1/CRNKL1-like C-terminal HAT-repeats domain-containing protein</fullName>
    </recommendedName>
</protein>
<evidence type="ECO:0000259" key="3">
    <source>
        <dbReference type="Pfam" id="PF23231"/>
    </source>
</evidence>
<dbReference type="InterPro" id="IPR055430">
    <property type="entry name" value="HAT_Syf1_CNRKL1_C"/>
</dbReference>
<feature type="domain" description="Pre-mRNA-splicing factor Syf1/CRNKL1-like C-terminal HAT-repeats" evidence="3">
    <location>
        <begin position="9"/>
        <end position="56"/>
    </location>
</feature>
<evidence type="ECO:0000313" key="4">
    <source>
        <dbReference type="EMBL" id="CAD6339704.1"/>
    </source>
</evidence>